<organism evidence="4 7">
    <name type="scientific">Flavobacterium pectinovorum</name>
    <dbReference type="NCBI Taxonomy" id="29533"/>
    <lineage>
        <taxon>Bacteria</taxon>
        <taxon>Pseudomonadati</taxon>
        <taxon>Bacteroidota</taxon>
        <taxon>Flavobacteriia</taxon>
        <taxon>Flavobacteriales</taxon>
        <taxon>Flavobacteriaceae</taxon>
        <taxon>Flavobacterium</taxon>
    </lineage>
</organism>
<evidence type="ECO:0000256" key="1">
    <source>
        <dbReference type="ARBA" id="ARBA00022729"/>
    </source>
</evidence>
<dbReference type="Proteomes" id="UP000198431">
    <property type="component" value="Unassembled WGS sequence"/>
</dbReference>
<evidence type="ECO:0000313" key="5">
    <source>
        <dbReference type="EMBL" id="SHL60112.1"/>
    </source>
</evidence>
<feature type="chain" id="PRO_5044332064" evidence="2">
    <location>
        <begin position="20"/>
        <end position="284"/>
    </location>
</feature>
<reference evidence="4 7" key="1">
    <citation type="submission" date="2016-11" db="EMBL/GenBank/DDBJ databases">
        <title>Whole genomes of Flavobacteriaceae.</title>
        <authorList>
            <person name="Stine C."/>
            <person name="Li C."/>
            <person name="Tadesse D."/>
        </authorList>
    </citation>
    <scope>NUCLEOTIDE SEQUENCE [LARGE SCALE GENOMIC DNA]</scope>
    <source>
        <strain evidence="4 7">ATCC 19366</strain>
    </source>
</reference>
<dbReference type="EMBL" id="FRBX01000001">
    <property type="protein sequence ID" value="SHL60112.1"/>
    <property type="molecule type" value="Genomic_DNA"/>
</dbReference>
<dbReference type="EMBL" id="MUHB01000010">
    <property type="protein sequence ID" value="OXB04487.1"/>
    <property type="molecule type" value="Genomic_DNA"/>
</dbReference>
<dbReference type="RefSeq" id="WP_073393985.1">
    <property type="nucleotide sequence ID" value="NZ_FRBX01000001.1"/>
</dbReference>
<proteinExistence type="predicted"/>
<feature type="signal peptide" evidence="2">
    <location>
        <begin position="1"/>
        <end position="19"/>
    </location>
</feature>
<dbReference type="NCBIfam" id="NF038128">
    <property type="entry name" value="choice_anch_J"/>
    <property type="match status" value="1"/>
</dbReference>
<keyword evidence="1 2" id="KW-0732">Signal</keyword>
<comment type="caution">
    <text evidence="4">The sequence shown here is derived from an EMBL/GenBank/DDBJ whole genome shotgun (WGS) entry which is preliminary data.</text>
</comment>
<evidence type="ECO:0000256" key="2">
    <source>
        <dbReference type="SAM" id="SignalP"/>
    </source>
</evidence>
<accession>A0AB36P002</accession>
<dbReference type="Gene3D" id="2.60.120.200">
    <property type="match status" value="1"/>
</dbReference>
<dbReference type="NCBIfam" id="TIGR04183">
    <property type="entry name" value="Por_Secre_tail"/>
    <property type="match status" value="1"/>
</dbReference>
<keyword evidence="6" id="KW-1185">Reference proteome</keyword>
<sequence length="284" mass="31610">MKKNLLLVLFIMMTTIASAQFTIWEDDFDDADASDWTLLDRDGNGSNWFTRKNIQVDPNTGAIVGGNVDVLGTYNIDFATLGYLPTTEDNFAISPAIDASFYSGKLSLTLHAQPSIFDSNQDLFVYGSTSPDPTTFTLISTITLERTSTEEAEFKDYTVDISQFKGETAVYIAFGTIKDKQFIGYEIDKISIVAESLLGVDDITLESQVCRINQNPVQESLQLQLAEQYQNEETALKIYNSNGILVKESPYKPENLSVSDLPQGFYFLAVSNNGVSKKLKFIKK</sequence>
<reference evidence="5 6" key="2">
    <citation type="submission" date="2016-11" db="EMBL/GenBank/DDBJ databases">
        <authorList>
            <person name="Varghese N."/>
            <person name="Submissions S."/>
        </authorList>
    </citation>
    <scope>NUCLEOTIDE SEQUENCE [LARGE SCALE GENOMIC DNA]</scope>
    <source>
        <strain evidence="5 6">DSM 6368</strain>
    </source>
</reference>
<dbReference type="AlphaFoldDB" id="A0AB36P002"/>
<dbReference type="Pfam" id="PF18962">
    <property type="entry name" value="Por_Secre_tail"/>
    <property type="match status" value="1"/>
</dbReference>
<dbReference type="InterPro" id="IPR026444">
    <property type="entry name" value="Secre_tail"/>
</dbReference>
<feature type="domain" description="Secretion system C-terminal sorting" evidence="3">
    <location>
        <begin position="215"/>
        <end position="279"/>
    </location>
</feature>
<gene>
    <name evidence="4" type="ORF">B0A72_13415</name>
    <name evidence="5" type="ORF">SAMN05444387_1038</name>
</gene>
<evidence type="ECO:0000259" key="3">
    <source>
        <dbReference type="Pfam" id="PF18962"/>
    </source>
</evidence>
<evidence type="ECO:0000313" key="7">
    <source>
        <dbReference type="Proteomes" id="UP000198431"/>
    </source>
</evidence>
<dbReference type="Proteomes" id="UP000184216">
    <property type="component" value="Unassembled WGS sequence"/>
</dbReference>
<name>A0AB36P002_9FLAO</name>
<evidence type="ECO:0000313" key="6">
    <source>
        <dbReference type="Proteomes" id="UP000184216"/>
    </source>
</evidence>
<evidence type="ECO:0000313" key="4">
    <source>
        <dbReference type="EMBL" id="OXB04487.1"/>
    </source>
</evidence>
<protein>
    <submittedName>
        <fullName evidence="5">Por secretion system C-terminal sorting domain-containing protein</fullName>
    </submittedName>
</protein>